<feature type="chain" id="PRO_5020670641" description="DUF7402 domain-containing protein" evidence="1">
    <location>
        <begin position="36"/>
        <end position="773"/>
    </location>
</feature>
<keyword evidence="4" id="KW-1185">Reference proteome</keyword>
<dbReference type="OrthoDB" id="221261at2"/>
<dbReference type="RefSeq" id="WP_133819680.1">
    <property type="nucleotide sequence ID" value="NZ_SNZH01000010.1"/>
</dbReference>
<evidence type="ECO:0000256" key="1">
    <source>
        <dbReference type="SAM" id="SignalP"/>
    </source>
</evidence>
<dbReference type="Proteomes" id="UP000295293">
    <property type="component" value="Unassembled WGS sequence"/>
</dbReference>
<dbReference type="AlphaFoldDB" id="A0A4R6YTD6"/>
<dbReference type="InterPro" id="IPR008979">
    <property type="entry name" value="Galactose-bd-like_sf"/>
</dbReference>
<proteinExistence type="predicted"/>
<dbReference type="Pfam" id="PF24135">
    <property type="entry name" value="DUF7402"/>
    <property type="match status" value="1"/>
</dbReference>
<dbReference type="SUPFAM" id="SSF82171">
    <property type="entry name" value="DPP6 N-terminal domain-like"/>
    <property type="match status" value="1"/>
</dbReference>
<keyword evidence="1" id="KW-0732">Signal</keyword>
<dbReference type="Gene3D" id="2.120.10.30">
    <property type="entry name" value="TolB, C-terminal domain"/>
    <property type="match status" value="1"/>
</dbReference>
<feature type="domain" description="DUF7402" evidence="2">
    <location>
        <begin position="610"/>
        <end position="751"/>
    </location>
</feature>
<gene>
    <name evidence="3" type="ORF">DFR29_11079</name>
</gene>
<name>A0A4R6YTD6_9GAMM</name>
<evidence type="ECO:0000313" key="4">
    <source>
        <dbReference type="Proteomes" id="UP000295293"/>
    </source>
</evidence>
<dbReference type="EMBL" id="SNZH01000010">
    <property type="protein sequence ID" value="TDR41596.1"/>
    <property type="molecule type" value="Genomic_DNA"/>
</dbReference>
<dbReference type="SUPFAM" id="SSF49785">
    <property type="entry name" value="Galactose-binding domain-like"/>
    <property type="match status" value="1"/>
</dbReference>
<evidence type="ECO:0000313" key="3">
    <source>
        <dbReference type="EMBL" id="TDR41596.1"/>
    </source>
</evidence>
<accession>A0A4R6YTD6</accession>
<dbReference type="InterPro" id="IPR011042">
    <property type="entry name" value="6-blade_b-propeller_TolB-like"/>
</dbReference>
<protein>
    <recommendedName>
        <fullName evidence="2">DUF7402 domain-containing protein</fullName>
    </recommendedName>
</protein>
<comment type="caution">
    <text evidence="3">The sequence shown here is derived from an EMBL/GenBank/DDBJ whole genome shotgun (WGS) entry which is preliminary data.</text>
</comment>
<sequence>MHHQRPDHCPPRSHCLPIVLSVFLSFAALATSVHAQQLPPLVFVQRQIPADGNSAWPAAALPGVGAHSRLRPAAPGKLRVRNSDGSLRPLVDGAASGSPLIDVSAPSVSWDGTRIVFAGLPAGNWNSTPLGNPGGWRLYLINADGSGLRALTVSDIHADYSQFGSGAVPWAYDDYDPAFLPDGRVVFASTRWPAFAQFADARTSNLWVVNSDGNGLHRITSERNGADRPLVDPVSGRIVFFRWWRNQRLAYDSLADEPVAASQPQLGWISRQGLSTQAVPAARNSWQIVGINPDGAELALFGGKPDSDSDGFGYGGGFAGNGVLYTNYFPALDLASAAGFGGIRVLGRGATQWTAYAGVVRRDANLRLAGTPEAAQLYQGPYATDAEVLADGRVVFARAADLDQDYGLWVATPGGTAQLLLDEAGTAELRPRVLAARSVPPVIPDIYRDAPASAPYPQFLPPPAGTAPRDGTFVFDARNVYANAAVDVDIPSAPAVGSAASIRFYADHQRQAPGTFPSLDWPLFLGEQAISAAGKVSANAPAFLPLFEQLRSSAAAGYAVPRTGWPRGNSVAHVAGMNHDRAGVVAQCTGCHAGHTLIPVPSESNAPWSNLAPGAQVTVSSARAGAGGDGLIDRKVFLGPVRAYWTSAPGQVSGQWAELEFPVPVIVRRVRLYNPRPGDEADSSVQVTSTRVTLRDGAGNVVDTRTSGSVLLFGTDVNFVDVGARRVRVEITGVTGTFDGSAAAGLAEIEVIAKGDGIRMTPQDRLFRDNFQL</sequence>
<evidence type="ECO:0000259" key="2">
    <source>
        <dbReference type="Pfam" id="PF24135"/>
    </source>
</evidence>
<reference evidence="3 4" key="1">
    <citation type="submission" date="2019-03" db="EMBL/GenBank/DDBJ databases">
        <title>Genomic Encyclopedia of Type Strains, Phase IV (KMG-IV): sequencing the most valuable type-strain genomes for metagenomic binning, comparative biology and taxonomic classification.</title>
        <authorList>
            <person name="Goeker M."/>
        </authorList>
    </citation>
    <scope>NUCLEOTIDE SEQUENCE [LARGE SCALE GENOMIC DNA]</scope>
    <source>
        <strain evidence="3 4">DSM 21667</strain>
    </source>
</reference>
<dbReference type="Gene3D" id="2.60.120.260">
    <property type="entry name" value="Galactose-binding domain-like"/>
    <property type="match status" value="1"/>
</dbReference>
<organism evidence="3 4">
    <name type="scientific">Tahibacter aquaticus</name>
    <dbReference type="NCBI Taxonomy" id="520092"/>
    <lineage>
        <taxon>Bacteria</taxon>
        <taxon>Pseudomonadati</taxon>
        <taxon>Pseudomonadota</taxon>
        <taxon>Gammaproteobacteria</taxon>
        <taxon>Lysobacterales</taxon>
        <taxon>Rhodanobacteraceae</taxon>
        <taxon>Tahibacter</taxon>
    </lineage>
</organism>
<dbReference type="InterPro" id="IPR055826">
    <property type="entry name" value="DUF7402"/>
</dbReference>
<feature type="signal peptide" evidence="1">
    <location>
        <begin position="1"/>
        <end position="35"/>
    </location>
</feature>